<keyword evidence="9" id="KW-0496">Mitochondrion</keyword>
<feature type="region of interest" description="Disordered" evidence="11">
    <location>
        <begin position="144"/>
        <end position="164"/>
    </location>
</feature>
<evidence type="ECO:0000256" key="11">
    <source>
        <dbReference type="SAM" id="MobiDB-lite"/>
    </source>
</evidence>
<evidence type="ECO:0000256" key="1">
    <source>
        <dbReference type="ARBA" id="ARBA00003450"/>
    </source>
</evidence>
<protein>
    <recommendedName>
        <fullName evidence="14">Mitochondrial import receptor subunit TOM20</fullName>
    </recommendedName>
</protein>
<dbReference type="InterPro" id="IPR011990">
    <property type="entry name" value="TPR-like_helical_dom_sf"/>
</dbReference>
<evidence type="ECO:0000256" key="7">
    <source>
        <dbReference type="ARBA" id="ARBA00022927"/>
    </source>
</evidence>
<evidence type="ECO:0000256" key="8">
    <source>
        <dbReference type="ARBA" id="ARBA00022989"/>
    </source>
</evidence>
<dbReference type="Gene3D" id="1.25.40.10">
    <property type="entry name" value="Tetratricopeptide repeat domain"/>
    <property type="match status" value="1"/>
</dbReference>
<keyword evidence="10" id="KW-0472">Membrane</keyword>
<comment type="subcellular location">
    <subcellularLocation>
        <location evidence="2">Mitochondrion outer membrane</location>
        <topology evidence="2">Single-pass membrane protein</topology>
    </subcellularLocation>
</comment>
<proteinExistence type="inferred from homology"/>
<evidence type="ECO:0000256" key="4">
    <source>
        <dbReference type="ARBA" id="ARBA00022448"/>
    </source>
</evidence>
<dbReference type="InterPro" id="IPR010547">
    <property type="entry name" value="TOM20_imprt_rcpt"/>
</dbReference>
<comment type="caution">
    <text evidence="12">The sequence shown here is derived from an EMBL/GenBank/DDBJ whole genome shotgun (WGS) entry which is preliminary data.</text>
</comment>
<dbReference type="GO" id="GO:0045040">
    <property type="term" value="P:protein insertion into mitochondrial outer membrane"/>
    <property type="evidence" value="ECO:0007669"/>
    <property type="project" value="InterPro"/>
</dbReference>
<accession>A0A8J4BDX2</accession>
<keyword evidence="5" id="KW-0812">Transmembrane</keyword>
<gene>
    <name evidence="12" type="ORF">Vafri_12003</name>
</gene>
<keyword evidence="6" id="KW-1000">Mitochondrion outer membrane</keyword>
<organism evidence="12 13">
    <name type="scientific">Volvox africanus</name>
    <dbReference type="NCBI Taxonomy" id="51714"/>
    <lineage>
        <taxon>Eukaryota</taxon>
        <taxon>Viridiplantae</taxon>
        <taxon>Chlorophyta</taxon>
        <taxon>core chlorophytes</taxon>
        <taxon>Chlorophyceae</taxon>
        <taxon>CS clade</taxon>
        <taxon>Chlamydomonadales</taxon>
        <taxon>Volvocaceae</taxon>
        <taxon>Volvox</taxon>
    </lineage>
</organism>
<evidence type="ECO:0000313" key="12">
    <source>
        <dbReference type="EMBL" id="GIL56689.1"/>
    </source>
</evidence>
<comment type="function">
    <text evidence="1">Central component of the receptor complex responsible for the recognition and translocation of cytosolically synthesized mitochondrial preproteins. Together with TOM22 functions as the transit peptide receptor at the surface of the mitochondrion outer membrane and facilitates the movement of preproteins into the translocation pore.</text>
</comment>
<sequence>MSLFGDDPDREQFFEVARQEAQRQYEADNSNVKALVQWGGALLELAHYKQGDESAETIKEAIAKLQKAITIDSDRTDAYWCLGNAHTSLGFLCPNKAEANQSFKEATKAFKHCYEKEPSNETYKKALEMTAKAPEYYDEIQTHIAQNGGGDPSGGSGPRKGGVSTSVPEWVWDVGGWVLLAAAVTGALLIAKASAPKVAAAATGSS</sequence>
<feature type="compositionally biased region" description="Gly residues" evidence="11">
    <location>
        <begin position="147"/>
        <end position="160"/>
    </location>
</feature>
<comment type="similarity">
    <text evidence="3">Belongs to the Tom20 family.</text>
</comment>
<name>A0A8J4BDX2_9CHLO</name>
<keyword evidence="4" id="KW-0813">Transport</keyword>
<dbReference type="Pfam" id="PF06552">
    <property type="entry name" value="TOM20_plant"/>
    <property type="match status" value="1"/>
</dbReference>
<evidence type="ECO:0000256" key="5">
    <source>
        <dbReference type="ARBA" id="ARBA00022692"/>
    </source>
</evidence>
<reference evidence="12" key="1">
    <citation type="journal article" date="2021" name="Proc. Natl. Acad. Sci. U.S.A.">
        <title>Three genomes in the algal genus Volvox reveal the fate of a haploid sex-determining region after a transition to homothallism.</title>
        <authorList>
            <person name="Yamamoto K."/>
            <person name="Hamaji T."/>
            <person name="Kawai-Toyooka H."/>
            <person name="Matsuzaki R."/>
            <person name="Takahashi F."/>
            <person name="Nishimura Y."/>
            <person name="Kawachi M."/>
            <person name="Noguchi H."/>
            <person name="Minakuchi Y."/>
            <person name="Umen J.G."/>
            <person name="Toyoda A."/>
            <person name="Nozaki H."/>
        </authorList>
    </citation>
    <scope>NUCLEOTIDE SEQUENCE</scope>
    <source>
        <strain evidence="12">NIES-3780</strain>
    </source>
</reference>
<evidence type="ECO:0008006" key="14">
    <source>
        <dbReference type="Google" id="ProtNLM"/>
    </source>
</evidence>
<evidence type="ECO:0000256" key="6">
    <source>
        <dbReference type="ARBA" id="ARBA00022787"/>
    </source>
</evidence>
<keyword evidence="13" id="KW-1185">Reference proteome</keyword>
<evidence type="ECO:0000256" key="10">
    <source>
        <dbReference type="ARBA" id="ARBA00023136"/>
    </source>
</evidence>
<dbReference type="SUPFAM" id="SSF48452">
    <property type="entry name" value="TPR-like"/>
    <property type="match status" value="1"/>
</dbReference>
<evidence type="ECO:0000256" key="9">
    <source>
        <dbReference type="ARBA" id="ARBA00023128"/>
    </source>
</evidence>
<dbReference type="PANTHER" id="PTHR32409">
    <property type="entry name" value="MITOCHONDRIAL IMPORT RECEPTOR SUBUNIT TOM20-1-RELATED"/>
    <property type="match status" value="1"/>
</dbReference>
<evidence type="ECO:0000256" key="2">
    <source>
        <dbReference type="ARBA" id="ARBA00004572"/>
    </source>
</evidence>
<evidence type="ECO:0000313" key="13">
    <source>
        <dbReference type="Proteomes" id="UP000747399"/>
    </source>
</evidence>
<keyword evidence="7" id="KW-0653">Protein transport</keyword>
<evidence type="ECO:0000256" key="3">
    <source>
        <dbReference type="ARBA" id="ARBA00005792"/>
    </source>
</evidence>
<dbReference type="Proteomes" id="UP000747399">
    <property type="component" value="Unassembled WGS sequence"/>
</dbReference>
<dbReference type="AlphaFoldDB" id="A0A8J4BDX2"/>
<dbReference type="GO" id="GO:0015031">
    <property type="term" value="P:protein transport"/>
    <property type="evidence" value="ECO:0007669"/>
    <property type="project" value="UniProtKB-KW"/>
</dbReference>
<keyword evidence="8" id="KW-1133">Transmembrane helix</keyword>
<dbReference type="EMBL" id="BNCO01000025">
    <property type="protein sequence ID" value="GIL56689.1"/>
    <property type="molecule type" value="Genomic_DNA"/>
</dbReference>
<dbReference type="PANTHER" id="PTHR32409:SF3">
    <property type="entry name" value="MITOCHONDRIAL IMPORT RECEPTOR SUBUNIT TOM20-1-RELATED"/>
    <property type="match status" value="1"/>
</dbReference>
<dbReference type="GO" id="GO:0005742">
    <property type="term" value="C:mitochondrial outer membrane translocase complex"/>
    <property type="evidence" value="ECO:0007669"/>
    <property type="project" value="InterPro"/>
</dbReference>